<proteinExistence type="predicted"/>
<organism evidence="1 2">
    <name type="scientific">Reticulomyxa filosa</name>
    <dbReference type="NCBI Taxonomy" id="46433"/>
    <lineage>
        <taxon>Eukaryota</taxon>
        <taxon>Sar</taxon>
        <taxon>Rhizaria</taxon>
        <taxon>Retaria</taxon>
        <taxon>Foraminifera</taxon>
        <taxon>Monothalamids</taxon>
        <taxon>Reticulomyxidae</taxon>
        <taxon>Reticulomyxa</taxon>
    </lineage>
</organism>
<accession>X6LDU0</accession>
<dbReference type="Proteomes" id="UP000023152">
    <property type="component" value="Unassembled WGS sequence"/>
</dbReference>
<dbReference type="EMBL" id="ASPP01044371">
    <property type="protein sequence ID" value="ETN99296.1"/>
    <property type="molecule type" value="Genomic_DNA"/>
</dbReference>
<reference evidence="1 2" key="1">
    <citation type="journal article" date="2013" name="Curr. Biol.">
        <title>The Genome of the Foraminiferan Reticulomyxa filosa.</title>
        <authorList>
            <person name="Glockner G."/>
            <person name="Hulsmann N."/>
            <person name="Schleicher M."/>
            <person name="Noegel A.A."/>
            <person name="Eichinger L."/>
            <person name="Gallinger C."/>
            <person name="Pawlowski J."/>
            <person name="Sierra R."/>
            <person name="Euteneuer U."/>
            <person name="Pillet L."/>
            <person name="Moustafa A."/>
            <person name="Platzer M."/>
            <person name="Groth M."/>
            <person name="Szafranski K."/>
            <person name="Schliwa M."/>
        </authorList>
    </citation>
    <scope>NUCLEOTIDE SEQUENCE [LARGE SCALE GENOMIC DNA]</scope>
</reference>
<keyword evidence="2" id="KW-1185">Reference proteome</keyword>
<gene>
    <name evidence="1" type="ORF">RFI_38185</name>
</gene>
<feature type="non-terminal residue" evidence="1">
    <location>
        <position position="214"/>
    </location>
</feature>
<sequence>NNNISKIKSDKLVLELLWPYLHNIIEKSIIDIEILFISLQNLNIDLFEKQINSLLFYLDLSMRIWLCLPQIEDLLNNLKSNIYESLIKKYKYKIQIKIKIILTLYSLLKYFRYEDKEDKEDKDGIIIIEKKNLNEFLNKYNFIKNIQISKKWLLIIIKKILKIITFLFEHGYLKENDIYSNFDNLDFDIQIQSIINILLYYDYNYLYENNQLNI</sequence>
<name>X6LDU0_RETFI</name>
<dbReference type="AlphaFoldDB" id="X6LDU0"/>
<feature type="non-terminal residue" evidence="1">
    <location>
        <position position="1"/>
    </location>
</feature>
<evidence type="ECO:0000313" key="1">
    <source>
        <dbReference type="EMBL" id="ETN99296.1"/>
    </source>
</evidence>
<protein>
    <submittedName>
        <fullName evidence="1">Uncharacterized protein</fullName>
    </submittedName>
</protein>
<evidence type="ECO:0000313" key="2">
    <source>
        <dbReference type="Proteomes" id="UP000023152"/>
    </source>
</evidence>
<comment type="caution">
    <text evidence="1">The sequence shown here is derived from an EMBL/GenBank/DDBJ whole genome shotgun (WGS) entry which is preliminary data.</text>
</comment>